<sequence length="554" mass="64825">MPGYKSQKKKRGKPRRAAWTSSRTGRGSSGSRSSGRRSSGRRSSGRRSSGSRSSGRRSSGRRSSGRGSSSSSGDTPVRQSALGKAKSAPTQRKSRRRRSRSRRTRSAPTEGSSRRSSIEKRAMGLVPPKKGYPELLIRYLEAKRRQEQGTHLNRNTYSTYPIDRNTMDHLKNIGNKLEDQHRNTVAERRAILEKPLSSIGFGDIPYLQGRDDPDPILSQLNCKARGRYCESDPELWKKCNVKEIHDKYILPCKIDAIEARITQKIKKICDSDDLSYERRYPFLMEQNVISYLNRYLNKDELELECRVYFKVEKHEMFDHIPVKKRLALVKEEEMETWGKMWEPQQFLSAVDKYIRVDWVKEFIGEDRVKEMIKDHQTEYEEGSLTWWTEVLDCKLVPFIPEGESRVVSDDDRFRRSLFKFLLNMEYSFLEIFSGEKFTENNWFVYEKTTDTYGGKIIDTYGKIPKVKEVLRWFKHISVKQEVEKGLNDMKKDFVSRAATRFRVPELEMYEYFEAFIDLLNFANNPRLSEFEDELKESQICEKVKKLKVKSEIEE</sequence>
<evidence type="ECO:0000313" key="2">
    <source>
        <dbReference type="EMBL" id="QHU23562.1"/>
    </source>
</evidence>
<feature type="compositionally biased region" description="Low complexity" evidence="1">
    <location>
        <begin position="21"/>
        <end position="33"/>
    </location>
</feature>
<organism evidence="2">
    <name type="scientific">viral metagenome</name>
    <dbReference type="NCBI Taxonomy" id="1070528"/>
    <lineage>
        <taxon>unclassified sequences</taxon>
        <taxon>metagenomes</taxon>
        <taxon>organismal metagenomes</taxon>
    </lineage>
</organism>
<feature type="region of interest" description="Disordered" evidence="1">
    <location>
        <begin position="1"/>
        <end position="129"/>
    </location>
</feature>
<reference evidence="2" key="1">
    <citation type="journal article" date="2020" name="Nature">
        <title>Giant virus diversity and host interactions through global metagenomics.</title>
        <authorList>
            <person name="Schulz F."/>
            <person name="Roux S."/>
            <person name="Paez-Espino D."/>
            <person name="Jungbluth S."/>
            <person name="Walsh D.A."/>
            <person name="Denef V.J."/>
            <person name="McMahon K.D."/>
            <person name="Konstantinidis K.T."/>
            <person name="Eloe-Fadrosh E.A."/>
            <person name="Kyrpides N.C."/>
            <person name="Woyke T."/>
        </authorList>
    </citation>
    <scope>NUCLEOTIDE SEQUENCE</scope>
    <source>
        <strain evidence="2">GVMAG-S-ERX555907-94</strain>
    </source>
</reference>
<accession>A0A6C0L002</accession>
<feature type="compositionally biased region" description="Basic residues" evidence="1">
    <location>
        <begin position="54"/>
        <end position="64"/>
    </location>
</feature>
<proteinExistence type="predicted"/>
<protein>
    <submittedName>
        <fullName evidence="2">Uncharacterized protein</fullName>
    </submittedName>
</protein>
<feature type="compositionally biased region" description="Basic and acidic residues" evidence="1">
    <location>
        <begin position="112"/>
        <end position="122"/>
    </location>
</feature>
<name>A0A6C0L002_9ZZZZ</name>
<dbReference type="EMBL" id="MN741033">
    <property type="protein sequence ID" value="QHU23562.1"/>
    <property type="molecule type" value="Genomic_DNA"/>
</dbReference>
<feature type="compositionally biased region" description="Basic residues" evidence="1">
    <location>
        <begin position="34"/>
        <end position="45"/>
    </location>
</feature>
<feature type="compositionally biased region" description="Basic residues" evidence="1">
    <location>
        <begin position="1"/>
        <end position="16"/>
    </location>
</feature>
<feature type="compositionally biased region" description="Basic residues" evidence="1">
    <location>
        <begin position="92"/>
        <end position="105"/>
    </location>
</feature>
<evidence type="ECO:0000256" key="1">
    <source>
        <dbReference type="SAM" id="MobiDB-lite"/>
    </source>
</evidence>
<dbReference type="AlphaFoldDB" id="A0A6C0L002"/>